<name>A0ABM5KRW1_DIAVI</name>
<feature type="compositionally biased region" description="Acidic residues" evidence="1">
    <location>
        <begin position="160"/>
        <end position="172"/>
    </location>
</feature>
<sequence>MECPYIVIGIDELDKYGTEINFANNYIKFGEDILEEGLKEKEDEQEDSTAPNKVCTSMTNKQVENKEEKEEEDIGNEVNVLTTNFKSNKMRSVVSQTMYTDERKEGKKRRRKNRKKRSVTPIQVDTNIGPEEKEEQEENLNVSTAPKVLCTNMTQKEVEILDEEETELETENEDRKKKTPGGLVTLRMESDNEGRKKTTGGLMTLSDGGGKFREPDLPKKKKTKKRIEKKNNKDDYTTDEETKYDEDMDHETAKKPASKRQRTSPLNVSEDEKHEEIETLKKVIQQQADDLKARDEEIKSLKAQIEDLKNTMVQTNKTLLKRMDERFDQLAENQNMKTTPTTKNKEATPTKQVQPTKYDQTNKYPRYNLLRLSTSIHGSPSNHAPVPYKEHMPFLQYDQTNKHSLKTVWLNHKNA</sequence>
<dbReference type="Proteomes" id="UP001652700">
    <property type="component" value="Unplaced"/>
</dbReference>
<feature type="compositionally biased region" description="Acidic residues" evidence="1">
    <location>
        <begin position="237"/>
        <end position="249"/>
    </location>
</feature>
<dbReference type="RefSeq" id="XP_050512930.1">
    <property type="nucleotide sequence ID" value="XM_050656973.1"/>
</dbReference>
<accession>A0ABM5KRW1</accession>
<organism evidence="2 3">
    <name type="scientific">Diabrotica virgifera virgifera</name>
    <name type="common">western corn rootworm</name>
    <dbReference type="NCBI Taxonomy" id="50390"/>
    <lineage>
        <taxon>Eukaryota</taxon>
        <taxon>Metazoa</taxon>
        <taxon>Ecdysozoa</taxon>
        <taxon>Arthropoda</taxon>
        <taxon>Hexapoda</taxon>
        <taxon>Insecta</taxon>
        <taxon>Pterygota</taxon>
        <taxon>Neoptera</taxon>
        <taxon>Endopterygota</taxon>
        <taxon>Coleoptera</taxon>
        <taxon>Polyphaga</taxon>
        <taxon>Cucujiformia</taxon>
        <taxon>Chrysomeloidea</taxon>
        <taxon>Chrysomelidae</taxon>
        <taxon>Galerucinae</taxon>
        <taxon>Diabroticina</taxon>
        <taxon>Diabroticites</taxon>
        <taxon>Diabrotica</taxon>
    </lineage>
</organism>
<feature type="compositionally biased region" description="Polar residues" evidence="1">
    <location>
        <begin position="349"/>
        <end position="363"/>
    </location>
</feature>
<evidence type="ECO:0000256" key="1">
    <source>
        <dbReference type="SAM" id="MobiDB-lite"/>
    </source>
</evidence>
<feature type="region of interest" description="Disordered" evidence="1">
    <location>
        <begin position="89"/>
        <end position="146"/>
    </location>
</feature>
<feature type="compositionally biased region" description="Basic residues" evidence="1">
    <location>
        <begin position="219"/>
        <end position="228"/>
    </location>
</feature>
<evidence type="ECO:0000313" key="3">
    <source>
        <dbReference type="Proteomes" id="UP001652700"/>
    </source>
</evidence>
<evidence type="ECO:0000313" key="2">
    <source>
        <dbReference type="EnsemblMetazoa" id="XP_050512930.1"/>
    </source>
</evidence>
<dbReference type="EnsemblMetazoa" id="XM_050656973.1">
    <property type="protein sequence ID" value="XP_050512930.1"/>
    <property type="gene ID" value="LOC126888617"/>
</dbReference>
<feature type="compositionally biased region" description="Basic residues" evidence="1">
    <location>
        <begin position="106"/>
        <end position="118"/>
    </location>
</feature>
<keyword evidence="3" id="KW-1185">Reference proteome</keyword>
<feature type="region of interest" description="Disordered" evidence="1">
    <location>
        <begin position="38"/>
        <end position="75"/>
    </location>
</feature>
<feature type="region of interest" description="Disordered" evidence="1">
    <location>
        <begin position="158"/>
        <end position="276"/>
    </location>
</feature>
<dbReference type="GeneID" id="126888617"/>
<feature type="compositionally biased region" description="Polar residues" evidence="1">
    <location>
        <begin position="48"/>
        <end position="59"/>
    </location>
</feature>
<protein>
    <submittedName>
        <fullName evidence="2">Uncharacterized protein</fullName>
    </submittedName>
</protein>
<proteinExistence type="predicted"/>
<feature type="region of interest" description="Disordered" evidence="1">
    <location>
        <begin position="335"/>
        <end position="364"/>
    </location>
</feature>
<reference evidence="2" key="1">
    <citation type="submission" date="2025-05" db="UniProtKB">
        <authorList>
            <consortium name="EnsemblMetazoa"/>
        </authorList>
    </citation>
    <scope>IDENTIFICATION</scope>
</reference>